<protein>
    <recommendedName>
        <fullName evidence="4">Secreted protein</fullName>
    </recommendedName>
</protein>
<keyword evidence="3" id="KW-1185">Reference proteome</keyword>
<dbReference type="Proteomes" id="UP001152888">
    <property type="component" value="Unassembled WGS sequence"/>
</dbReference>
<dbReference type="EMBL" id="CAKOFQ010008363">
    <property type="protein sequence ID" value="CAH2013692.1"/>
    <property type="molecule type" value="Genomic_DNA"/>
</dbReference>
<feature type="chain" id="PRO_5040123034" description="Secreted protein" evidence="1">
    <location>
        <begin position="26"/>
        <end position="61"/>
    </location>
</feature>
<evidence type="ECO:0008006" key="4">
    <source>
        <dbReference type="Google" id="ProtNLM"/>
    </source>
</evidence>
<evidence type="ECO:0000313" key="3">
    <source>
        <dbReference type="Proteomes" id="UP001152888"/>
    </source>
</evidence>
<evidence type="ECO:0000256" key="1">
    <source>
        <dbReference type="SAM" id="SignalP"/>
    </source>
</evidence>
<organism evidence="2 3">
    <name type="scientific">Acanthoscelides obtectus</name>
    <name type="common">Bean weevil</name>
    <name type="synonym">Bruchus obtectus</name>
    <dbReference type="NCBI Taxonomy" id="200917"/>
    <lineage>
        <taxon>Eukaryota</taxon>
        <taxon>Metazoa</taxon>
        <taxon>Ecdysozoa</taxon>
        <taxon>Arthropoda</taxon>
        <taxon>Hexapoda</taxon>
        <taxon>Insecta</taxon>
        <taxon>Pterygota</taxon>
        <taxon>Neoptera</taxon>
        <taxon>Endopterygota</taxon>
        <taxon>Coleoptera</taxon>
        <taxon>Polyphaga</taxon>
        <taxon>Cucujiformia</taxon>
        <taxon>Chrysomeloidea</taxon>
        <taxon>Chrysomelidae</taxon>
        <taxon>Bruchinae</taxon>
        <taxon>Bruchini</taxon>
        <taxon>Acanthoscelides</taxon>
    </lineage>
</organism>
<gene>
    <name evidence="2" type="ORF">ACAOBT_LOCUS33618</name>
</gene>
<proteinExistence type="predicted"/>
<sequence>MYKASSTSGCSAFLCLSLAWPAVSNRPTPNSLARLLKVSLRFKRSKISHFSLMVNVLCFRF</sequence>
<name>A0A9P0MGE7_ACAOB</name>
<reference evidence="2" key="1">
    <citation type="submission" date="2022-03" db="EMBL/GenBank/DDBJ databases">
        <authorList>
            <person name="Sayadi A."/>
        </authorList>
    </citation>
    <scope>NUCLEOTIDE SEQUENCE</scope>
</reference>
<comment type="caution">
    <text evidence="2">The sequence shown here is derived from an EMBL/GenBank/DDBJ whole genome shotgun (WGS) entry which is preliminary data.</text>
</comment>
<accession>A0A9P0MGE7</accession>
<dbReference type="AlphaFoldDB" id="A0A9P0MGE7"/>
<feature type="signal peptide" evidence="1">
    <location>
        <begin position="1"/>
        <end position="25"/>
    </location>
</feature>
<evidence type="ECO:0000313" key="2">
    <source>
        <dbReference type="EMBL" id="CAH2013692.1"/>
    </source>
</evidence>
<keyword evidence="1" id="KW-0732">Signal</keyword>